<feature type="domain" description="Integrase catalytic" evidence="15">
    <location>
        <begin position="56"/>
        <end position="228"/>
    </location>
</feature>
<keyword evidence="6" id="KW-0255">Endonuclease</keyword>
<dbReference type="Pfam" id="PF02022">
    <property type="entry name" value="Integrase_Zn"/>
    <property type="match status" value="1"/>
</dbReference>
<evidence type="ECO:0000313" key="17">
    <source>
        <dbReference type="EMBL" id="RMC19976.1"/>
    </source>
</evidence>
<keyword evidence="2" id="KW-0808">Transferase</keyword>
<dbReference type="InterPro" id="IPR043502">
    <property type="entry name" value="DNA/RNA_pol_sf"/>
</dbReference>
<protein>
    <submittedName>
        <fullName evidence="17">Uncharacterized protein</fullName>
    </submittedName>
</protein>
<dbReference type="GO" id="GO:0003677">
    <property type="term" value="F:DNA binding"/>
    <property type="evidence" value="ECO:0007669"/>
    <property type="project" value="UniProtKB-KW"/>
</dbReference>
<dbReference type="STRING" id="333673.A0A3M0L4E5"/>
<dbReference type="Gene3D" id="1.10.10.200">
    <property type="match status" value="1"/>
</dbReference>
<dbReference type="Gene3D" id="3.30.420.10">
    <property type="entry name" value="Ribonuclease H-like superfamily/Ribonuclease H"/>
    <property type="match status" value="1"/>
</dbReference>
<name>A0A3M0L4E5_HIRRU</name>
<evidence type="ECO:0000256" key="10">
    <source>
        <dbReference type="ARBA" id="ARBA00023125"/>
    </source>
</evidence>
<dbReference type="SUPFAM" id="SSF50122">
    <property type="entry name" value="DNA-binding domain of retroviral integrase"/>
    <property type="match status" value="1"/>
</dbReference>
<keyword evidence="10" id="KW-0238">DNA-binding</keyword>
<evidence type="ECO:0000256" key="11">
    <source>
        <dbReference type="PROSITE-ProRule" id="PRU00450"/>
    </source>
</evidence>
<dbReference type="PROSITE" id="PS50878">
    <property type="entry name" value="RT_POL"/>
    <property type="match status" value="1"/>
</dbReference>
<evidence type="ECO:0000256" key="3">
    <source>
        <dbReference type="ARBA" id="ARBA00022695"/>
    </source>
</evidence>
<evidence type="ECO:0000256" key="8">
    <source>
        <dbReference type="ARBA" id="ARBA00022908"/>
    </source>
</evidence>
<dbReference type="InterPro" id="IPR001037">
    <property type="entry name" value="Integrase_C_retrovir"/>
</dbReference>
<dbReference type="CDD" id="cd01645">
    <property type="entry name" value="RT_Rtv"/>
    <property type="match status" value="1"/>
</dbReference>
<feature type="DNA-binding region" description="Integrase-type" evidence="12">
    <location>
        <begin position="228"/>
        <end position="275"/>
    </location>
</feature>
<keyword evidence="18" id="KW-1185">Reference proteome</keyword>
<keyword evidence="3" id="KW-0548">Nucleotidyltransferase</keyword>
<dbReference type="GO" id="GO:0003964">
    <property type="term" value="F:RNA-directed DNA polymerase activity"/>
    <property type="evidence" value="ECO:0007669"/>
    <property type="project" value="UniProtKB-KW"/>
</dbReference>
<evidence type="ECO:0000259" key="16">
    <source>
        <dbReference type="PROSITE" id="PS51027"/>
    </source>
</evidence>
<dbReference type="SUPFAM" id="SSF46919">
    <property type="entry name" value="N-terminal Zn binding domain of HIV integrase"/>
    <property type="match status" value="1"/>
</dbReference>
<dbReference type="GO" id="GO:0016787">
    <property type="term" value="F:hydrolase activity"/>
    <property type="evidence" value="ECO:0007669"/>
    <property type="project" value="UniProtKB-KW"/>
</dbReference>
<evidence type="ECO:0000256" key="2">
    <source>
        <dbReference type="ARBA" id="ARBA00022679"/>
    </source>
</evidence>
<organism evidence="17 18">
    <name type="scientific">Hirundo rustica rustica</name>
    <dbReference type="NCBI Taxonomy" id="333673"/>
    <lineage>
        <taxon>Eukaryota</taxon>
        <taxon>Metazoa</taxon>
        <taxon>Chordata</taxon>
        <taxon>Craniata</taxon>
        <taxon>Vertebrata</taxon>
        <taxon>Euteleostomi</taxon>
        <taxon>Archelosauria</taxon>
        <taxon>Archosauria</taxon>
        <taxon>Dinosauria</taxon>
        <taxon>Saurischia</taxon>
        <taxon>Theropoda</taxon>
        <taxon>Coelurosauria</taxon>
        <taxon>Aves</taxon>
        <taxon>Neognathae</taxon>
        <taxon>Neoaves</taxon>
        <taxon>Telluraves</taxon>
        <taxon>Australaves</taxon>
        <taxon>Passeriformes</taxon>
        <taxon>Sylvioidea</taxon>
        <taxon>Hirundinidae</taxon>
        <taxon>Hirundo</taxon>
    </lineage>
</organism>
<dbReference type="Gene3D" id="1.10.287.210">
    <property type="match status" value="1"/>
</dbReference>
<dbReference type="InterPro" id="IPR003308">
    <property type="entry name" value="Integrase_Zn-bd_dom_N"/>
</dbReference>
<evidence type="ECO:0000259" key="13">
    <source>
        <dbReference type="PROSITE" id="PS50876"/>
    </source>
</evidence>
<dbReference type="PROSITE" id="PS50994">
    <property type="entry name" value="INTEGRASE"/>
    <property type="match status" value="1"/>
</dbReference>
<evidence type="ECO:0000256" key="12">
    <source>
        <dbReference type="PROSITE-ProRule" id="PRU00506"/>
    </source>
</evidence>
<feature type="domain" description="Reverse transcriptase" evidence="14">
    <location>
        <begin position="523"/>
        <end position="711"/>
    </location>
</feature>
<dbReference type="PROSITE" id="PS50876">
    <property type="entry name" value="ZF_INTEGRASE"/>
    <property type="match status" value="1"/>
</dbReference>
<dbReference type="SUPFAM" id="SSF53098">
    <property type="entry name" value="Ribonuclease H-like"/>
    <property type="match status" value="1"/>
</dbReference>
<dbReference type="GO" id="GO:0015074">
    <property type="term" value="P:DNA integration"/>
    <property type="evidence" value="ECO:0007669"/>
    <property type="project" value="UniProtKB-KW"/>
</dbReference>
<keyword evidence="5" id="KW-0479">Metal-binding</keyword>
<evidence type="ECO:0000256" key="5">
    <source>
        <dbReference type="ARBA" id="ARBA00022723"/>
    </source>
</evidence>
<evidence type="ECO:0000256" key="1">
    <source>
        <dbReference type="ARBA" id="ARBA00010879"/>
    </source>
</evidence>
<sequence length="839" mass="95265">MAPLPSIFEQAKLSHQLHHQNAPGIVRRVHIAWEQAKAIVATCPSCNQHALPTLSAGVNPRGLKSCELWQTDVTHIPQFGRSKYVHVSVDAFSGAVFASAQAGEKTSDVIKHLIQAFSFMGIPRELKTDNGPAYHSREFSSFLQQWGVGHKTGIPHSPTGQAVVERTHREIKRVLNQQQQVLKIETPQTRLARALFTMNFLNCTFEFLNPPIIHHFGANPQLNIKERPPVMVRDPETGRTEGPHDLVTWGRGYACVSTPTGLKWLPSKWGQERSYQFVYQTKDVYTAKIWCGRIAHVEIASTTDRKPLALPKDEEVTRQATLQNRATIDYLLLLHGHRCEEFEGLCCLNLSTKAEDVHKAIQSIWGMVEDIKKETGDWLSGMFGNWGISGWDALVLELWEDLLERKHTEVSREGLQRLFAWGRFRGFFHTPNAVLSRQNRGPVTRRRQLWRYWAASEPLGEGCFGHVGGANRNGFLIGATVTKGTECPTPPLRWLVDRPIWVNQWPLPHDKLVTLRELVQEQLDQGHLEPSTSPWNTPVFCIKKKSGKWRLLQDLRKINAVMEGMGTLQAGMPSPTMLPADWPVLIVDLKDWFFTIPLHPDDRPKFAFTVPTINNAEPAQRYQWKFLPQGMRNSPVLCQWYVACALSGVRKQFPGAHVYHYMDDILVAAPTQDELLRIQPQLLNALHSHGLQVAPEKVQQQPPWKYLGVKILERTIRHQEVQFVQSVKTLNDAQKLVGVITWLHPYLGLTTAQLSPLLELLKGDTDLKSPRELTPEARKVLEEVQQAVSVCQVYCIEPSIDITVFITTPDLHPTGIIGQWNDHWTDPLHILEWVFPSFS</sequence>
<dbReference type="InterPro" id="IPR036397">
    <property type="entry name" value="RNaseH_sf"/>
</dbReference>
<gene>
    <name evidence="17" type="ORF">DUI87_00821</name>
</gene>
<proteinExistence type="inferred from homology"/>
<dbReference type="Gene3D" id="2.30.30.10">
    <property type="entry name" value="Integrase, C-terminal domain superfamily, retroviral"/>
    <property type="match status" value="1"/>
</dbReference>
<dbReference type="Pfam" id="PF00665">
    <property type="entry name" value="rve"/>
    <property type="match status" value="1"/>
</dbReference>
<dbReference type="InterPro" id="IPR017856">
    <property type="entry name" value="Integrase-like_N"/>
</dbReference>
<dbReference type="GO" id="GO:0035613">
    <property type="term" value="F:RNA stem-loop binding"/>
    <property type="evidence" value="ECO:0007669"/>
    <property type="project" value="TreeGrafter"/>
</dbReference>
<keyword evidence="4" id="KW-0540">Nuclease</keyword>
<dbReference type="InterPro" id="IPR043128">
    <property type="entry name" value="Rev_trsase/Diguanyl_cyclase"/>
</dbReference>
<dbReference type="InterPro" id="IPR001584">
    <property type="entry name" value="Integrase_cat-core"/>
</dbReference>
<dbReference type="AlphaFoldDB" id="A0A3M0L4E5"/>
<dbReference type="InterPro" id="IPR010661">
    <property type="entry name" value="RVT_thumb"/>
</dbReference>
<evidence type="ECO:0000313" key="18">
    <source>
        <dbReference type="Proteomes" id="UP000269221"/>
    </source>
</evidence>
<dbReference type="OrthoDB" id="6773263at2759"/>
<evidence type="ECO:0000256" key="4">
    <source>
        <dbReference type="ARBA" id="ARBA00022722"/>
    </source>
</evidence>
<reference evidence="17 18" key="1">
    <citation type="submission" date="2018-07" db="EMBL/GenBank/DDBJ databases">
        <title>A high quality draft genome assembly of the barn swallow (H. rustica rustica).</title>
        <authorList>
            <person name="Formenti G."/>
            <person name="Chiara M."/>
            <person name="Poveda L."/>
            <person name="Francoijs K.-J."/>
            <person name="Bonisoli-Alquati A."/>
            <person name="Canova L."/>
            <person name="Gianfranceschi L."/>
            <person name="Horner D.S."/>
            <person name="Saino N."/>
        </authorList>
    </citation>
    <scope>NUCLEOTIDE SEQUENCE [LARGE SCALE GENOMIC DNA]</scope>
    <source>
        <strain evidence="17">Chelidonia</strain>
        <tissue evidence="17">Blood</tissue>
    </source>
</reference>
<dbReference type="PROSITE" id="PS51027">
    <property type="entry name" value="INTEGRASE_DBD"/>
    <property type="match status" value="1"/>
</dbReference>
<keyword evidence="11" id="KW-0863">Zinc-finger</keyword>
<feature type="domain" description="Integrase-type" evidence="16">
    <location>
        <begin position="228"/>
        <end position="275"/>
    </location>
</feature>
<keyword evidence="8" id="KW-0229">DNA integration</keyword>
<dbReference type="Pfam" id="PF00078">
    <property type="entry name" value="RVT_1"/>
    <property type="match status" value="1"/>
</dbReference>
<dbReference type="PANTHER" id="PTHR41694:SF3">
    <property type="entry name" value="RNA-DIRECTED DNA POLYMERASE-RELATED"/>
    <property type="match status" value="1"/>
</dbReference>
<dbReference type="Pfam" id="PF06817">
    <property type="entry name" value="RVT_thumb"/>
    <property type="match status" value="1"/>
</dbReference>
<dbReference type="Gene3D" id="3.10.10.10">
    <property type="entry name" value="HIV Type 1 Reverse Transcriptase, subunit A, domain 1"/>
    <property type="match status" value="1"/>
</dbReference>
<evidence type="ECO:0000256" key="9">
    <source>
        <dbReference type="ARBA" id="ARBA00022918"/>
    </source>
</evidence>
<comment type="similarity">
    <text evidence="1">Belongs to the beta type-B retroviral polymerase family. HERV class-II K(HML-2) pol subfamily.</text>
</comment>
<dbReference type="InterPro" id="IPR000477">
    <property type="entry name" value="RT_dom"/>
</dbReference>
<dbReference type="GO" id="GO:0008270">
    <property type="term" value="F:zinc ion binding"/>
    <property type="evidence" value="ECO:0007669"/>
    <property type="project" value="UniProtKB-KW"/>
</dbReference>
<accession>A0A3M0L4E5</accession>
<evidence type="ECO:0000256" key="7">
    <source>
        <dbReference type="ARBA" id="ARBA00022801"/>
    </source>
</evidence>
<dbReference type="PANTHER" id="PTHR41694">
    <property type="entry name" value="ENDOGENOUS RETROVIRUS GROUP K MEMBER POL PROTEIN"/>
    <property type="match status" value="1"/>
</dbReference>
<dbReference type="InterPro" id="IPR012337">
    <property type="entry name" value="RNaseH-like_sf"/>
</dbReference>
<dbReference type="Pfam" id="PF00552">
    <property type="entry name" value="IN_DBD_C"/>
    <property type="match status" value="1"/>
</dbReference>
<dbReference type="Gene3D" id="3.30.70.270">
    <property type="match status" value="2"/>
</dbReference>
<dbReference type="EMBL" id="QRBI01000093">
    <property type="protein sequence ID" value="RMC19976.1"/>
    <property type="molecule type" value="Genomic_DNA"/>
</dbReference>
<evidence type="ECO:0000259" key="15">
    <source>
        <dbReference type="PROSITE" id="PS50994"/>
    </source>
</evidence>
<keyword evidence="9" id="KW-0695">RNA-directed DNA polymerase</keyword>
<evidence type="ECO:0000256" key="6">
    <source>
        <dbReference type="ARBA" id="ARBA00022759"/>
    </source>
</evidence>
<dbReference type="SUPFAM" id="SSF58069">
    <property type="entry name" value="Virus ectodomain"/>
    <property type="match status" value="1"/>
</dbReference>
<dbReference type="Proteomes" id="UP000269221">
    <property type="component" value="Unassembled WGS sequence"/>
</dbReference>
<comment type="caution">
    <text evidence="17">The sequence shown here is derived from an EMBL/GenBank/DDBJ whole genome shotgun (WGS) entry which is preliminary data.</text>
</comment>
<dbReference type="SUPFAM" id="SSF56672">
    <property type="entry name" value="DNA/RNA polymerases"/>
    <property type="match status" value="1"/>
</dbReference>
<dbReference type="InterPro" id="IPR036862">
    <property type="entry name" value="Integrase_C_dom_sf_retrovir"/>
</dbReference>
<feature type="domain" description="Integrase-type" evidence="13">
    <location>
        <begin position="6"/>
        <end position="47"/>
    </location>
</feature>
<evidence type="ECO:0000259" key="14">
    <source>
        <dbReference type="PROSITE" id="PS50878"/>
    </source>
</evidence>
<dbReference type="GO" id="GO:0004519">
    <property type="term" value="F:endonuclease activity"/>
    <property type="evidence" value="ECO:0007669"/>
    <property type="project" value="UniProtKB-KW"/>
</dbReference>
<keyword evidence="7" id="KW-0378">Hydrolase</keyword>
<keyword evidence="11" id="KW-0862">Zinc</keyword>